<gene>
    <name evidence="3" type="ORF">LMJ30_11540</name>
</gene>
<proteinExistence type="predicted"/>
<dbReference type="Proteomes" id="UP001198701">
    <property type="component" value="Unassembled WGS sequence"/>
</dbReference>
<dbReference type="InterPro" id="IPR005018">
    <property type="entry name" value="DOMON_domain"/>
</dbReference>
<accession>A0ABS8IUW0</accession>
<comment type="caution">
    <text evidence="3">The sequence shown here is derived from an EMBL/GenBank/DDBJ whole genome shotgun (WGS) entry which is preliminary data.</text>
</comment>
<sequence length="1101" mass="124915">MSDPMLVALRSAAKNDRRFFDEVDRIRCRLSPAGYTQLFSKIRRIRPHGRNTLINSRTDHLSKLPPPPLLATLPLEREISWSSSQLIGQKMTLGEHVAMARQLTLHVNKSELLDALEVVEHHFIRFGETLWGIEAKIGILSLLDNDEALEQYAALRTKRYGSVPDFLAQVFIDLFDEDTSLGGFQRRMTARLKNLQRADMRNFLAVKAGTDNSSLEALSDFVRINSWFSLIDSYEGLLNILPRYFLSGGAKDGYTQILQSIESLRGLGDIRIETFGAVLASQISPGREWTADRTLNETDPAFSPDLDAIGILALASRPKADEIGVDSTNFGPLEMSLLEALLPFKEKRAELISTYEQLHTLIAKFRFLPWSQSAQAWADGIFLPVAGDLTYLLYYSSCNIRSTGTSDLHSLIEMLPWSVIYQPSPWLKEEYCSHSLRLITDTVSSPDHAQLSFEHPVSYGSYLALIATFVQQKNQAQTLKYCVQIAINITGSSGFLPFADVFDGRDEWDDFSGFDMLDTVIGLYFTSFGDRESRKRFLLEFACKKLLGILKDDWVVMILSQYSMNDARVIFILREILLPKNLRLVGQLKTTEQLERFRIEICSALLDVDKDYSDRYIGETVEILQLQDIRKAERDVESSRINVDREGIKRWAVKSYREEFLHAKKSRTTKMALTIEEIESNVRQQIYENPTEIGSTLIANLKDPIFSMGKMIFKKCFWKEDDGLDHFLSLRIRHGSFAGYLRAPLEQSKLLGSGTNLSDARSEFWIAALHKSSSVAVENYLVALAAFQAEFDVLVEHFRNDLLQIQTESKPAGLFVPGLHKALWDVYHNEWEAARSFDEFFDRVWKAFQTSLEDSLKYVSSAIDVKILNRCESLLVDLRRLVGTSGLADTDRATVISAINEGGRALQEATRSVKKWFEVTSDPVSDTKLTARQILELATRLFKKIRPNFVIEFSPLAVPQNLSFSGSNISRVTDALFIIFDNVYKHSGFDAYAKVDLIFEWIQDTNNSGSVHISATSEINVERDISEIERRLSEVREKMRSSEHRSALVSEGRSGLIKLAWLATRGNRPGYIEFSISESRRFAVDIWMGFGFTADEGENSL</sequence>
<evidence type="ECO:0000259" key="2">
    <source>
        <dbReference type="PROSITE" id="PS50836"/>
    </source>
</evidence>
<evidence type="ECO:0000313" key="4">
    <source>
        <dbReference type="Proteomes" id="UP001198701"/>
    </source>
</evidence>
<name>A0ABS8IUW0_9BURK</name>
<feature type="coiled-coil region" evidence="1">
    <location>
        <begin position="1018"/>
        <end position="1045"/>
    </location>
</feature>
<keyword evidence="4" id="KW-1185">Reference proteome</keyword>
<evidence type="ECO:0000313" key="3">
    <source>
        <dbReference type="EMBL" id="MCC6071592.1"/>
    </source>
</evidence>
<feature type="domain" description="DOMON" evidence="2">
    <location>
        <begin position="1055"/>
        <end position="1101"/>
    </location>
</feature>
<dbReference type="RefSeq" id="WP_229432492.1">
    <property type="nucleotide sequence ID" value="NZ_JAJHPV010000013.1"/>
</dbReference>
<keyword evidence="1" id="KW-0175">Coiled coil</keyword>
<dbReference type="PROSITE" id="PS50836">
    <property type="entry name" value="DOMON"/>
    <property type="match status" value="1"/>
</dbReference>
<evidence type="ECO:0000256" key="1">
    <source>
        <dbReference type="SAM" id="Coils"/>
    </source>
</evidence>
<reference evidence="3 4" key="1">
    <citation type="submission" date="2021-11" db="EMBL/GenBank/DDBJ databases">
        <authorList>
            <person name="Huq M.A."/>
        </authorList>
    </citation>
    <scope>NUCLEOTIDE SEQUENCE [LARGE SCALE GENOMIC DNA]</scope>
    <source>
        <strain evidence="3 4">MAHUQ-52</strain>
    </source>
</reference>
<organism evidence="3 4">
    <name type="scientific">Massilia agrisoli</name>
    <dbReference type="NCBI Taxonomy" id="2892444"/>
    <lineage>
        <taxon>Bacteria</taxon>
        <taxon>Pseudomonadati</taxon>
        <taxon>Pseudomonadota</taxon>
        <taxon>Betaproteobacteria</taxon>
        <taxon>Burkholderiales</taxon>
        <taxon>Oxalobacteraceae</taxon>
        <taxon>Telluria group</taxon>
        <taxon>Massilia</taxon>
    </lineage>
</organism>
<protein>
    <recommendedName>
        <fullName evidence="2">DOMON domain-containing protein</fullName>
    </recommendedName>
</protein>
<dbReference type="EMBL" id="JAJHPV010000013">
    <property type="protein sequence ID" value="MCC6071592.1"/>
    <property type="molecule type" value="Genomic_DNA"/>
</dbReference>